<comment type="similarity">
    <text evidence="1 5">Belongs to the pseudouridine synthase RluA family.</text>
</comment>
<dbReference type="InterPro" id="IPR050188">
    <property type="entry name" value="RluA_PseudoU_synthase"/>
</dbReference>
<keyword evidence="8" id="KW-1185">Reference proteome</keyword>
<evidence type="ECO:0000256" key="5">
    <source>
        <dbReference type="RuleBase" id="RU362028"/>
    </source>
</evidence>
<evidence type="ECO:0000313" key="8">
    <source>
        <dbReference type="Proteomes" id="UP000010077"/>
    </source>
</evidence>
<dbReference type="InterPro" id="IPR006225">
    <property type="entry name" value="PsdUridine_synth_RluC/D"/>
</dbReference>
<proteinExistence type="inferred from homology"/>
<dbReference type="PROSITE" id="PS01129">
    <property type="entry name" value="PSI_RLU"/>
    <property type="match status" value="1"/>
</dbReference>
<dbReference type="PANTHER" id="PTHR21600:SF87">
    <property type="entry name" value="RNA PSEUDOURIDYLATE SYNTHASE DOMAIN-CONTAINING PROTEIN 1"/>
    <property type="match status" value="1"/>
</dbReference>
<dbReference type="KEGG" id="thal:A1OE_37"/>
<dbReference type="Pfam" id="PF00849">
    <property type="entry name" value="PseudoU_synth_2"/>
    <property type="match status" value="1"/>
</dbReference>
<dbReference type="EC" id="5.4.99.-" evidence="5"/>
<accession>K7ZC32</accession>
<feature type="domain" description="Pseudouridine synthase RsuA/RluA-like" evidence="6">
    <location>
        <begin position="119"/>
        <end position="268"/>
    </location>
</feature>
<evidence type="ECO:0000256" key="4">
    <source>
        <dbReference type="PROSITE-ProRule" id="PRU00182"/>
    </source>
</evidence>
<dbReference type="PATRIC" id="fig|1193729.4.peg.27"/>
<evidence type="ECO:0000256" key="1">
    <source>
        <dbReference type="ARBA" id="ARBA00010876"/>
    </source>
</evidence>
<dbReference type="GO" id="GO:0000455">
    <property type="term" value="P:enzyme-directed rRNA pseudouridine synthesis"/>
    <property type="evidence" value="ECO:0007669"/>
    <property type="project" value="TreeGrafter"/>
</dbReference>
<dbReference type="STRING" id="1193729.A1OE_37"/>
<dbReference type="eggNOG" id="COG0564">
    <property type="taxonomic scope" value="Bacteria"/>
</dbReference>
<dbReference type="NCBIfam" id="TIGR00005">
    <property type="entry name" value="rluA_subfam"/>
    <property type="match status" value="1"/>
</dbReference>
<feature type="active site" evidence="3">
    <location>
        <position position="162"/>
    </location>
</feature>
<evidence type="ECO:0000313" key="7">
    <source>
        <dbReference type="EMBL" id="AFX98251.1"/>
    </source>
</evidence>
<keyword evidence="2 5" id="KW-0413">Isomerase</keyword>
<evidence type="ECO:0000256" key="3">
    <source>
        <dbReference type="PIRSR" id="PIRSR606225-1"/>
    </source>
</evidence>
<sequence>MINLLFKLIITKQIIFMSGYVKSRIVAIDEVGQRLDHWFNKHFPAIRHGQISKLLRTGQVRVDGKRVKINCRLILGQTIRVPPLCNNLIYKNNFIKSYQQDTKTGNKLIKSILYRDKEIIVINKPAGLAVQGGSGLTKHVDGALDSLRFEASERPRLVHRLDKHTSGVLILARQQSSARRLINAFRAKSAVKIYLALVIGEPKPAIGQINLPIAKVANKVSEKMMVDYENGKHALTRYSTLEKLSCHITLVALFPVTGRTHQLRVHMAGIGTPILGDSKYGGVKAFLKGQLVSKNMHLHACAIRIPSYSGDDLEVTAPLRDHMIKSFRFFGVKPERYELPFRFFDHIS</sequence>
<dbReference type="GO" id="GO:0140098">
    <property type="term" value="F:catalytic activity, acting on RNA"/>
    <property type="evidence" value="ECO:0007669"/>
    <property type="project" value="UniProtKB-ARBA"/>
</dbReference>
<evidence type="ECO:0000256" key="2">
    <source>
        <dbReference type="ARBA" id="ARBA00023235"/>
    </source>
</evidence>
<reference evidence="7 8" key="1">
    <citation type="journal article" date="2012" name="Proc. Natl. Acad. Sci. U.S.A.">
        <title>Genome streamlining and chemical defense in a coral reef symbiosis.</title>
        <authorList>
            <person name="Kwan J.C."/>
            <person name="Donia M.S."/>
            <person name="Han A.W."/>
            <person name="Hirose E."/>
            <person name="Haygood M.G."/>
            <person name="Schmidt E.W."/>
        </authorList>
    </citation>
    <scope>NUCLEOTIDE SEQUENCE [LARGE SCALE GENOMIC DNA]</scope>
    <source>
        <strain evidence="7 8">L2</strain>
    </source>
</reference>
<evidence type="ECO:0000259" key="6">
    <source>
        <dbReference type="Pfam" id="PF00849"/>
    </source>
</evidence>
<protein>
    <recommendedName>
        <fullName evidence="5">Pseudouridine synthase</fullName>
        <ecNumber evidence="5">5.4.99.-</ecNumber>
    </recommendedName>
</protein>
<dbReference type="AlphaFoldDB" id="K7ZC32"/>
<dbReference type="Proteomes" id="UP000010077">
    <property type="component" value="Chromosome"/>
</dbReference>
<dbReference type="Gene3D" id="3.10.290.10">
    <property type="entry name" value="RNA-binding S4 domain"/>
    <property type="match status" value="1"/>
</dbReference>
<dbReference type="InterPro" id="IPR006145">
    <property type="entry name" value="PsdUridine_synth_RsuA/RluA"/>
</dbReference>
<comment type="catalytic activity">
    <reaction evidence="5">
        <text>a uridine in RNA = a pseudouridine in RNA</text>
        <dbReference type="Rhea" id="RHEA:48348"/>
        <dbReference type="Rhea" id="RHEA-COMP:12068"/>
        <dbReference type="Rhea" id="RHEA-COMP:12069"/>
        <dbReference type="ChEBI" id="CHEBI:65314"/>
        <dbReference type="ChEBI" id="CHEBI:65315"/>
    </reaction>
</comment>
<name>K7ZC32_9PROT</name>
<dbReference type="InterPro" id="IPR020103">
    <property type="entry name" value="PsdUridine_synth_cat_dom_sf"/>
</dbReference>
<dbReference type="EMBL" id="CP003539">
    <property type="protein sequence ID" value="AFX98251.1"/>
    <property type="molecule type" value="Genomic_DNA"/>
</dbReference>
<dbReference type="GO" id="GO:0003723">
    <property type="term" value="F:RNA binding"/>
    <property type="evidence" value="ECO:0007669"/>
    <property type="project" value="UniProtKB-KW"/>
</dbReference>
<comment type="function">
    <text evidence="5">Responsible for synthesis of pseudouridine from uracil.</text>
</comment>
<dbReference type="PROSITE" id="PS50889">
    <property type="entry name" value="S4"/>
    <property type="match status" value="1"/>
</dbReference>
<dbReference type="Gene3D" id="3.30.2350.10">
    <property type="entry name" value="Pseudouridine synthase"/>
    <property type="match status" value="1"/>
</dbReference>
<gene>
    <name evidence="7" type="ORF">A1OE_37</name>
</gene>
<dbReference type="InterPro" id="IPR006224">
    <property type="entry name" value="PsdUridine_synth_RluA-like_CS"/>
</dbReference>
<dbReference type="CDD" id="cd02869">
    <property type="entry name" value="PseudoU_synth_RluA_like"/>
    <property type="match status" value="1"/>
</dbReference>
<keyword evidence="4" id="KW-0694">RNA-binding</keyword>
<dbReference type="GO" id="GO:0009982">
    <property type="term" value="F:pseudouridine synthase activity"/>
    <property type="evidence" value="ECO:0007669"/>
    <property type="project" value="InterPro"/>
</dbReference>
<dbReference type="InterPro" id="IPR036986">
    <property type="entry name" value="S4_RNA-bd_sf"/>
</dbReference>
<organism evidence="7 8">
    <name type="scientific">Candidatus Endolissoclinum faulkneri L2</name>
    <dbReference type="NCBI Taxonomy" id="1193729"/>
    <lineage>
        <taxon>Bacteria</taxon>
        <taxon>Pseudomonadati</taxon>
        <taxon>Pseudomonadota</taxon>
        <taxon>Alphaproteobacteria</taxon>
        <taxon>Rhodospirillales</taxon>
        <taxon>Rhodospirillaceae</taxon>
        <taxon>Candidatus Endolissoclinum</taxon>
    </lineage>
</organism>
<dbReference type="SUPFAM" id="SSF55120">
    <property type="entry name" value="Pseudouridine synthase"/>
    <property type="match status" value="1"/>
</dbReference>
<dbReference type="SUPFAM" id="SSF55174">
    <property type="entry name" value="Alpha-L RNA-binding motif"/>
    <property type="match status" value="1"/>
</dbReference>
<dbReference type="HOGENOM" id="CLU_016902_1_2_5"/>
<dbReference type="PANTHER" id="PTHR21600">
    <property type="entry name" value="MITOCHONDRIAL RNA PSEUDOURIDINE SYNTHASE"/>
    <property type="match status" value="1"/>
</dbReference>